<reference evidence="2" key="1">
    <citation type="submission" date="2021-01" db="EMBL/GenBank/DDBJ databases">
        <authorList>
            <consortium name="Genoscope - CEA"/>
            <person name="William W."/>
        </authorList>
    </citation>
    <scope>NUCLEOTIDE SEQUENCE</scope>
</reference>
<dbReference type="AlphaFoldDB" id="A0A8S1NEV8"/>
<dbReference type="EMBL" id="CAJJDM010000077">
    <property type="protein sequence ID" value="CAD8085234.1"/>
    <property type="molecule type" value="Genomic_DNA"/>
</dbReference>
<evidence type="ECO:0000313" key="2">
    <source>
        <dbReference type="EMBL" id="CAD8085234.1"/>
    </source>
</evidence>
<protein>
    <submittedName>
        <fullName evidence="2">Uncharacterized protein</fullName>
    </submittedName>
</protein>
<accession>A0A8S1NEV8</accession>
<dbReference type="Proteomes" id="UP000688137">
    <property type="component" value="Unassembled WGS sequence"/>
</dbReference>
<comment type="caution">
    <text evidence="2">The sequence shown here is derived from an EMBL/GenBank/DDBJ whole genome shotgun (WGS) entry which is preliminary data.</text>
</comment>
<evidence type="ECO:0000313" key="3">
    <source>
        <dbReference type="Proteomes" id="UP000688137"/>
    </source>
</evidence>
<keyword evidence="3" id="KW-1185">Reference proteome</keyword>
<sequence length="194" mass="22725">MRNQQHPQHSQISPKTVLQPTIHQKKQQFNQFFTELLQKNQSLVQIFEQQSQRTYEYPQVNVEKLRSNSSFRQFTTRDSNTNSNNSKNVNPIDVIKLKDILNTNGKPKKEIKIDPQLSQKASPKYNSTHLTDLLSVNNQQLQQKNTTKPSSKIQLYNQCQVQEKNLQLTNQLIKELQKENKNLDIETPRFYGMA</sequence>
<name>A0A8S1NEV8_PARPR</name>
<organism evidence="2 3">
    <name type="scientific">Paramecium primaurelia</name>
    <dbReference type="NCBI Taxonomy" id="5886"/>
    <lineage>
        <taxon>Eukaryota</taxon>
        <taxon>Sar</taxon>
        <taxon>Alveolata</taxon>
        <taxon>Ciliophora</taxon>
        <taxon>Intramacronucleata</taxon>
        <taxon>Oligohymenophorea</taxon>
        <taxon>Peniculida</taxon>
        <taxon>Parameciidae</taxon>
        <taxon>Paramecium</taxon>
    </lineage>
</organism>
<proteinExistence type="predicted"/>
<keyword evidence="1" id="KW-0175">Coiled coil</keyword>
<gene>
    <name evidence="2" type="ORF">PPRIM_AZ9-3.1.T0740033</name>
</gene>
<dbReference type="OMA" id="SQRTYEY"/>
<feature type="coiled-coil region" evidence="1">
    <location>
        <begin position="159"/>
        <end position="186"/>
    </location>
</feature>
<evidence type="ECO:0000256" key="1">
    <source>
        <dbReference type="SAM" id="Coils"/>
    </source>
</evidence>